<dbReference type="EMBL" id="PDNA01000300">
    <property type="protein sequence ID" value="PGG98193.1"/>
    <property type="molecule type" value="Genomic_DNA"/>
</dbReference>
<organism evidence="2 3">
    <name type="scientific">Polytolypa hystricis (strain UAMH7299)</name>
    <dbReference type="NCBI Taxonomy" id="1447883"/>
    <lineage>
        <taxon>Eukaryota</taxon>
        <taxon>Fungi</taxon>
        <taxon>Dikarya</taxon>
        <taxon>Ascomycota</taxon>
        <taxon>Pezizomycotina</taxon>
        <taxon>Eurotiomycetes</taxon>
        <taxon>Eurotiomycetidae</taxon>
        <taxon>Onygenales</taxon>
        <taxon>Onygenales incertae sedis</taxon>
        <taxon>Polytolypa</taxon>
    </lineage>
</organism>
<keyword evidence="1" id="KW-1133">Transmembrane helix</keyword>
<reference evidence="2 3" key="1">
    <citation type="submission" date="2017-10" db="EMBL/GenBank/DDBJ databases">
        <title>Comparative genomics in systemic dimorphic fungi from Ajellomycetaceae.</title>
        <authorList>
            <person name="Munoz J.F."/>
            <person name="Mcewen J.G."/>
            <person name="Clay O.K."/>
            <person name="Cuomo C.A."/>
        </authorList>
    </citation>
    <scope>NUCLEOTIDE SEQUENCE [LARGE SCALE GENOMIC DNA]</scope>
    <source>
        <strain evidence="2 3">UAMH7299</strain>
    </source>
</reference>
<name>A0A2B7WFM4_POLH7</name>
<accession>A0A2B7WFM4</accession>
<keyword evidence="1" id="KW-0472">Membrane</keyword>
<gene>
    <name evidence="2" type="ORF">AJ80_09571</name>
</gene>
<keyword evidence="3" id="KW-1185">Reference proteome</keyword>
<evidence type="ECO:0008006" key="4">
    <source>
        <dbReference type="Google" id="ProtNLM"/>
    </source>
</evidence>
<protein>
    <recommendedName>
        <fullName evidence="4">MARVEL domain-containing protein</fullName>
    </recommendedName>
</protein>
<sequence length="236" mass="25744">MSPPSDSGSQTASFASNEEESTYLVRSRLLHWTRVGLSVMIIGAAAAAAGLEGRPLHYFHQTRPYSDLWLYLWPEHLDLRPSHAAVACAGIITFLTLCYLVVSFLPSPHSRTMLLNIFASFVGFAGVVVSIISVALSSALANPHTVDGTELGETINTWTCKWSFADGKDHIGDAVDATDGFGRYCRETRASFALMCVLIVLEVVFLGATGCGYWLEAKMGKKRRNAGTEMGKMDTW</sequence>
<feature type="transmembrane region" description="Helical" evidence="1">
    <location>
        <begin position="192"/>
        <end position="215"/>
    </location>
</feature>
<evidence type="ECO:0000313" key="2">
    <source>
        <dbReference type="EMBL" id="PGG98193.1"/>
    </source>
</evidence>
<dbReference type="AlphaFoldDB" id="A0A2B7WFM4"/>
<feature type="transmembrane region" description="Helical" evidence="1">
    <location>
        <begin position="114"/>
        <end position="136"/>
    </location>
</feature>
<keyword evidence="1" id="KW-0812">Transmembrane</keyword>
<evidence type="ECO:0000313" key="3">
    <source>
        <dbReference type="Proteomes" id="UP000224634"/>
    </source>
</evidence>
<proteinExistence type="predicted"/>
<comment type="caution">
    <text evidence="2">The sequence shown here is derived from an EMBL/GenBank/DDBJ whole genome shotgun (WGS) entry which is preliminary data.</text>
</comment>
<dbReference type="OrthoDB" id="3890746at2759"/>
<dbReference type="Proteomes" id="UP000224634">
    <property type="component" value="Unassembled WGS sequence"/>
</dbReference>
<feature type="transmembrane region" description="Helical" evidence="1">
    <location>
        <begin position="32"/>
        <end position="51"/>
    </location>
</feature>
<evidence type="ECO:0000256" key="1">
    <source>
        <dbReference type="SAM" id="Phobius"/>
    </source>
</evidence>
<feature type="transmembrane region" description="Helical" evidence="1">
    <location>
        <begin position="82"/>
        <end position="102"/>
    </location>
</feature>